<gene>
    <name evidence="5" type="ORF">HC246_11785</name>
</gene>
<keyword evidence="6" id="KW-1185">Reference proteome</keyword>
<dbReference type="SUPFAM" id="SSF53901">
    <property type="entry name" value="Thiolase-like"/>
    <property type="match status" value="2"/>
</dbReference>
<dbReference type="CDD" id="cd00831">
    <property type="entry name" value="CHS_like"/>
    <property type="match status" value="1"/>
</dbReference>
<dbReference type="InterPro" id="IPR012328">
    <property type="entry name" value="Chalcone/stilbene_synt_C"/>
</dbReference>
<name>A0ABX1LUH3_9CYAN</name>
<sequence length="374" mass="41071">MYTVLEAIATANPPYKRTQTEAADFMLQTESLSAAIRKRIPAIYANSGIDYRYSCIPDYGGDLQHFELYPPNWELKPTPTTFSRNQIYAIYAPKLAIQAAEQAIAQAKLTAQEITHLIVVSCTGFSAPGIDMHLIKQLGLPYTIARTMIGFMGCHAAFNGLKAAHAICQSDRQAKVLLVCVELCSLHFQVADTLENTIINAIFADGAAAAILASHPFAEAEGKLAYTDGCSLLIENTEELMNWTIGDTGFLMGLSPKVPEVVAAYLPNYLQTFLNKHHLTQNNLDFWAIHPGGRKIIEQIQSIFALSDRMVADSYNVLRQYGNMSSPTILFILKEILAKHQAGISDRSNSTFHHGIALAFGPGLSIEGCLFQKV</sequence>
<reference evidence="5 6" key="1">
    <citation type="submission" date="2020-03" db="EMBL/GenBank/DDBJ databases">
        <title>Draft Genome Sequence of 2-Methylisoborneol Producing Pseudanabaena yagii Strain GIHE-NHR1 Isolated from North Han River in South Korea.</title>
        <authorList>
            <person name="Jeong J."/>
        </authorList>
    </citation>
    <scope>NUCLEOTIDE SEQUENCE [LARGE SCALE GENOMIC DNA]</scope>
    <source>
        <strain evidence="5 6">GIHE-NHR1</strain>
    </source>
</reference>
<comment type="similarity">
    <text evidence="1">Belongs to the thiolase-like superfamily. Chalcone/stilbene synthases family.</text>
</comment>
<feature type="domain" description="Chalcone/stilbene synthase N-terminal" evidence="3">
    <location>
        <begin position="5"/>
        <end position="216"/>
    </location>
</feature>
<evidence type="ECO:0000313" key="6">
    <source>
        <dbReference type="Proteomes" id="UP000738376"/>
    </source>
</evidence>
<evidence type="ECO:0000256" key="1">
    <source>
        <dbReference type="ARBA" id="ARBA00005531"/>
    </source>
</evidence>
<keyword evidence="2" id="KW-0808">Transferase</keyword>
<comment type="caution">
    <text evidence="5">The sequence shown here is derived from an EMBL/GenBank/DDBJ whole genome shotgun (WGS) entry which is preliminary data.</text>
</comment>
<proteinExistence type="inferred from homology"/>
<feature type="domain" description="Chalcone/stilbene synthase C-terminal" evidence="4">
    <location>
        <begin position="233"/>
        <end position="373"/>
    </location>
</feature>
<dbReference type="InterPro" id="IPR011141">
    <property type="entry name" value="Polyketide_synthase_type-III"/>
</dbReference>
<organism evidence="5 6">
    <name type="scientific">Pseudanabaena yagii GIHE-NHR1</name>
    <dbReference type="NCBI Taxonomy" id="2722753"/>
    <lineage>
        <taxon>Bacteria</taxon>
        <taxon>Bacillati</taxon>
        <taxon>Cyanobacteriota</taxon>
        <taxon>Cyanophyceae</taxon>
        <taxon>Pseudanabaenales</taxon>
        <taxon>Pseudanabaenaceae</taxon>
        <taxon>Pseudanabaena</taxon>
        <taxon>Pseudanabaena yagii</taxon>
    </lineage>
</organism>
<protein>
    <submittedName>
        <fullName evidence="5">Type III polyketide synthase</fullName>
    </submittedName>
</protein>
<dbReference type="Pfam" id="PF00195">
    <property type="entry name" value="Chal_sti_synt_N"/>
    <property type="match status" value="1"/>
</dbReference>
<evidence type="ECO:0000313" key="5">
    <source>
        <dbReference type="EMBL" id="NMF58680.1"/>
    </source>
</evidence>
<evidence type="ECO:0000259" key="3">
    <source>
        <dbReference type="Pfam" id="PF00195"/>
    </source>
</evidence>
<dbReference type="Pfam" id="PF02797">
    <property type="entry name" value="Chal_sti_synt_C"/>
    <property type="match status" value="1"/>
</dbReference>
<accession>A0ABX1LUH3</accession>
<dbReference type="Gene3D" id="3.40.47.10">
    <property type="match status" value="2"/>
</dbReference>
<dbReference type="InterPro" id="IPR016039">
    <property type="entry name" value="Thiolase-like"/>
</dbReference>
<dbReference type="PANTHER" id="PTHR11877:SF46">
    <property type="entry name" value="TYPE III POLYKETIDE SYNTHASE A"/>
    <property type="match status" value="1"/>
</dbReference>
<evidence type="ECO:0000259" key="4">
    <source>
        <dbReference type="Pfam" id="PF02797"/>
    </source>
</evidence>
<dbReference type="PIRSF" id="PIRSF000451">
    <property type="entry name" value="PKS_III"/>
    <property type="match status" value="1"/>
</dbReference>
<dbReference type="RefSeq" id="WP_169363553.1">
    <property type="nucleotide sequence ID" value="NZ_JAAVJL010000001.1"/>
</dbReference>
<evidence type="ECO:0000256" key="2">
    <source>
        <dbReference type="ARBA" id="ARBA00022679"/>
    </source>
</evidence>
<dbReference type="EMBL" id="JAAVJL010000001">
    <property type="protein sequence ID" value="NMF58680.1"/>
    <property type="molecule type" value="Genomic_DNA"/>
</dbReference>
<dbReference type="Proteomes" id="UP000738376">
    <property type="component" value="Unassembled WGS sequence"/>
</dbReference>
<dbReference type="InterPro" id="IPR001099">
    <property type="entry name" value="Chalcone/stilbene_synt_N"/>
</dbReference>
<dbReference type="PANTHER" id="PTHR11877">
    <property type="entry name" value="HYDROXYMETHYLGLUTARYL-COA SYNTHASE"/>
    <property type="match status" value="1"/>
</dbReference>